<dbReference type="PANTHER" id="PTHR45947">
    <property type="entry name" value="SULFOQUINOVOSYL TRANSFERASE SQD2"/>
    <property type="match status" value="1"/>
</dbReference>
<dbReference type="InterPro" id="IPR050194">
    <property type="entry name" value="Glycosyltransferase_grp1"/>
</dbReference>
<dbReference type="EMBL" id="BAAAAF010000021">
    <property type="protein sequence ID" value="GAA0037289.1"/>
    <property type="molecule type" value="Genomic_DNA"/>
</dbReference>
<name>A0ABP3CCY8_9MICO</name>
<dbReference type="Gene3D" id="3.40.50.2000">
    <property type="entry name" value="Glycogen Phosphorylase B"/>
    <property type="match status" value="3"/>
</dbReference>
<evidence type="ECO:0000259" key="6">
    <source>
        <dbReference type="Pfam" id="PF00534"/>
    </source>
</evidence>
<proteinExistence type="predicted"/>
<feature type="domain" description="Glycosyl transferase family 1" evidence="6">
    <location>
        <begin position="490"/>
        <end position="661"/>
    </location>
</feature>
<evidence type="ECO:0000256" key="3">
    <source>
        <dbReference type="ARBA" id="ARBA00022679"/>
    </source>
</evidence>
<feature type="compositionally biased region" description="Polar residues" evidence="5">
    <location>
        <begin position="148"/>
        <end position="161"/>
    </location>
</feature>
<feature type="domain" description="Spore protein YkvP/CgeB glycosyl transferase-like" evidence="7">
    <location>
        <begin position="908"/>
        <end position="1012"/>
    </location>
</feature>
<keyword evidence="4" id="KW-0175">Coiled coil</keyword>
<accession>A0ABP3CCY8</accession>
<dbReference type="Pfam" id="PF00534">
    <property type="entry name" value="Glycos_transf_1"/>
    <property type="match status" value="1"/>
</dbReference>
<evidence type="ECO:0000256" key="2">
    <source>
        <dbReference type="ARBA" id="ARBA00022676"/>
    </source>
</evidence>
<dbReference type="Pfam" id="PF13579">
    <property type="entry name" value="Glyco_trans_4_4"/>
    <property type="match status" value="1"/>
</dbReference>
<dbReference type="InterPro" id="IPR055259">
    <property type="entry name" value="YkvP/CgeB_Glyco_trans-like"/>
</dbReference>
<comment type="caution">
    <text evidence="9">The sequence shown here is derived from an EMBL/GenBank/DDBJ whole genome shotgun (WGS) entry which is preliminary data.</text>
</comment>
<gene>
    <name evidence="9" type="ORF">NCCP602_32510</name>
</gene>
<evidence type="ECO:0000256" key="5">
    <source>
        <dbReference type="SAM" id="MobiDB-lite"/>
    </source>
</evidence>
<keyword evidence="2" id="KW-0328">Glycosyltransferase</keyword>
<evidence type="ECO:0000256" key="4">
    <source>
        <dbReference type="SAM" id="Coils"/>
    </source>
</evidence>
<keyword evidence="10" id="KW-1185">Reference proteome</keyword>
<protein>
    <recommendedName>
        <fullName evidence="1">D-inositol 3-phosphate glycosyltransferase</fullName>
    </recommendedName>
</protein>
<feature type="domain" description="Glycosyltransferase subfamily 4-like N-terminal" evidence="8">
    <location>
        <begin position="294"/>
        <end position="474"/>
    </location>
</feature>
<feature type="compositionally biased region" description="Low complexity" evidence="5">
    <location>
        <begin position="132"/>
        <end position="145"/>
    </location>
</feature>
<dbReference type="Proteomes" id="UP001498238">
    <property type="component" value="Unassembled WGS sequence"/>
</dbReference>
<feature type="region of interest" description="Disordered" evidence="5">
    <location>
        <begin position="121"/>
        <end position="163"/>
    </location>
</feature>
<organism evidence="9 10">
    <name type="scientific">Brevibacterium metallidurans</name>
    <dbReference type="NCBI Taxonomy" id="1482676"/>
    <lineage>
        <taxon>Bacteria</taxon>
        <taxon>Bacillati</taxon>
        <taxon>Actinomycetota</taxon>
        <taxon>Actinomycetes</taxon>
        <taxon>Micrococcales</taxon>
        <taxon>Brevibacteriaceae</taxon>
        <taxon>Brevibacterium</taxon>
    </lineage>
</organism>
<dbReference type="CDD" id="cd03801">
    <property type="entry name" value="GT4_PimA-like"/>
    <property type="match status" value="1"/>
</dbReference>
<keyword evidence="3" id="KW-0808">Transferase</keyword>
<evidence type="ECO:0000313" key="10">
    <source>
        <dbReference type="Proteomes" id="UP001498238"/>
    </source>
</evidence>
<dbReference type="SUPFAM" id="SSF53756">
    <property type="entry name" value="UDP-Glycosyltransferase/glycogen phosphorylase"/>
    <property type="match status" value="2"/>
</dbReference>
<evidence type="ECO:0000259" key="8">
    <source>
        <dbReference type="Pfam" id="PF13579"/>
    </source>
</evidence>
<evidence type="ECO:0000259" key="7">
    <source>
        <dbReference type="Pfam" id="PF13524"/>
    </source>
</evidence>
<dbReference type="InterPro" id="IPR001296">
    <property type="entry name" value="Glyco_trans_1"/>
</dbReference>
<dbReference type="InterPro" id="IPR028098">
    <property type="entry name" value="Glyco_trans_4-like_N"/>
</dbReference>
<dbReference type="PANTHER" id="PTHR45947:SF3">
    <property type="entry name" value="SULFOQUINOVOSYL TRANSFERASE SQD2"/>
    <property type="match status" value="1"/>
</dbReference>
<reference evidence="9 10" key="1">
    <citation type="submission" date="2024-01" db="EMBL/GenBank/DDBJ databases">
        <title>Characterization of antibiotic resistant novel bacterial strains and their environmental applications.</title>
        <authorList>
            <person name="Manzoor S."/>
            <person name="Abbas S."/>
            <person name="Arshad M."/>
            <person name="Ahmed I."/>
        </authorList>
    </citation>
    <scope>NUCLEOTIDE SEQUENCE [LARGE SCALE GENOMIC DNA]</scope>
    <source>
        <strain evidence="9 10">NCCP-602</strain>
    </source>
</reference>
<dbReference type="Pfam" id="PF13524">
    <property type="entry name" value="Glyco_trans_1_2"/>
    <property type="match status" value="1"/>
</dbReference>
<evidence type="ECO:0000256" key="1">
    <source>
        <dbReference type="ARBA" id="ARBA00021292"/>
    </source>
</evidence>
<evidence type="ECO:0000313" key="9">
    <source>
        <dbReference type="EMBL" id="GAA0037289.1"/>
    </source>
</evidence>
<sequence>MHSDERRKPDQWRSLVNEYFIDNPWELLREYTQLSERERSHSESETQRRVAEQRLEEVNRDNEKFSRERAELARNLATARSSLDAYRKETRRLKQDLQRVRNSRSMRIGKVVTQLLSPLRGLPGVRRSGENPSAARAQSALAQPADSDAQSMSESALNSASVRHDALRKPLSADQQDSSTIVPKQQPKHWQLSYEQLEEKLTDDPQVDVLSALLNRAWFQRGDISACEKLLANHRAIADELPEPTKALVRRVHGAARMLRGRVSVPPRAHNVAYRVEPGRVIYCVHSDPAYDSNGYSTRTRGLVDAMRQSGIDVSVVSRLGYPWDVHPDSAPATHERDVIELGGVDYVHLPGANINRDPIDEYVLKAADAYVREAKIRRPERIHAASNFRQALPALIAARRIGIPFVYEVRGLWELTEAASKEGWEHSERFALQVELENLVATEADHVLAITAQVRDELIARGVAPERITLAPNAVNSDEFLPLPADKDYAQSLGITLDRPVIGFAGSLVAYEGLDLLLESVRMIRDRGIPVQVVIAGSGAAAKELQTLTAQLDLEDDVTFVGRVPIEDIPRLMSFMEIMPCPRLSTSVTELVSPLKPLESFAAGNVVVLSDVSPQVDLAPPGSGRGFLFPAGDAEALANTLADVLLNPDLARSVARAGRLWVARERTWKSLNAEIRAAYTSADRHWRTSLLEVPHRPLDSIRLGIVADEFTTETLSHRVQVVPISRKDPLAALEQDLDAVFIESAWEGNGGEWFRGVGYYNDEEFAALELLLRSAQERGIPRIFWNKEDPVHIRRFLPTATHFDHVFTTDASLLGDYLAAGGSSVRTASALPFYAELTLHNPVQSPASLGPPTAMYAGTYYGDRYAARSQELVGLLRAAIPHGLTIYDRQYGKSDTPYHFPREFTPQISGSLPYSEVLNAYRSHSVSLNVNSVTDSPTMFSRRVVEAAASGGVVLSGPGRGIVETFGGAIPSSADPYFHRALLRAWAADPAERFDEAWFQLRAIARAHTTETSLAIMLRTAGIAVDGLCDPRYVAVMSNDLSTTAIERINASGSDGQVLLPALETILNQSVPPAAIAVANGEVASVQKFTDVPVISAENVQEWFQDGGAEAIIEFAAPASRTFAEDLLIAYRFRGDTTITAREFAAGDDSRLLASPVADLSISDDDLVVGKFTMLAGDDRSGGDTRNEEVSSVAADSEFTGPDEGLTMIVPPYSTTTTEKADAPLNTSLQLVSSECDDSEEGRQTVLIAGHDLKFIAPFIVHLETQGHTVLIDKWEGHSAHDEVKSKELLDRADVVWCEWALGNAVWYSHHVSPDQRLVVRVHLQEIDLPYLLRIDSDNVDEFIFVGELIRRAALEGHGVPAGRSVVVPNFVRTEALARPKSEGAAFTLGLVGIVPQRKRLDLAIDLVEKLRETDTRYRLRIKGKRPEEYSWMAKRPEEMRYYREQYERIERLNDASEEEIVVFDPHGADMEEWYQEIGIVISVSDFESFHLTLADGAASGADAVSLAWDGSDLIYPASMLFPDVASMAAGLVDNAEHQRRRQDIAAVVASFDEHIVYEQFTDLLFPKAAPVHELSNPRKL</sequence>
<feature type="coiled-coil region" evidence="4">
    <location>
        <begin position="41"/>
        <end position="103"/>
    </location>
</feature>